<evidence type="ECO:0000259" key="1">
    <source>
        <dbReference type="SMART" id="SM00849"/>
    </source>
</evidence>
<evidence type="ECO:0000313" key="2">
    <source>
        <dbReference type="EMBL" id="PDH33199.1"/>
    </source>
</evidence>
<organism evidence="2 3">
    <name type="scientific">OM182 bacterium MED-G28</name>
    <dbReference type="NCBI Taxonomy" id="1986256"/>
    <lineage>
        <taxon>Bacteria</taxon>
        <taxon>Pseudomonadati</taxon>
        <taxon>Pseudomonadota</taxon>
        <taxon>Gammaproteobacteria</taxon>
        <taxon>OMG group</taxon>
        <taxon>OM182 clade</taxon>
    </lineage>
</organism>
<dbReference type="InterPro" id="IPR036866">
    <property type="entry name" value="RibonucZ/Hydroxyglut_hydro"/>
</dbReference>
<name>A0A2A5W9M7_9GAMM</name>
<dbReference type="NCBIfam" id="NF033105">
    <property type="entry name" value="bla_subclass_B3"/>
    <property type="match status" value="1"/>
</dbReference>
<dbReference type="EMBL" id="NTJZ01000010">
    <property type="protein sequence ID" value="PDH33199.1"/>
    <property type="molecule type" value="Genomic_DNA"/>
</dbReference>
<dbReference type="Pfam" id="PF00753">
    <property type="entry name" value="Lactamase_B"/>
    <property type="match status" value="1"/>
</dbReference>
<sequence length="299" mass="32677">MRLKKIALFCFGCSLVTFLQEVDAQTSILERQREMFSRNVGSAEQQRAQFPPHRIVGNLYYVGSESLASFLIATPEGHILINTNWEDSVEILRASVEDLGFNFEDIEIILGSHAHGDHMQGDALVKELTGASVMAMADDIPGLLRIQPGGKPHPVDRVLEDGDEVMLGGSTLVARLTPGHTPGCTTWTMAVEEGDEAYNVVIVGSMGSNPGFQFVNNTSNPTIVDQYKKGFSVLSSLSVDIPLASHPAMYNMADKYERLGQSPNPYIDPEGYRAEIEAVETLFLDVLASQERDAAAESQ</sequence>
<comment type="caution">
    <text evidence="2">The sequence shown here is derived from an EMBL/GenBank/DDBJ whole genome shotgun (WGS) entry which is preliminary data.</text>
</comment>
<accession>A0A2A5W9M7</accession>
<dbReference type="GO" id="GO:0070813">
    <property type="term" value="P:hydrogen sulfide metabolic process"/>
    <property type="evidence" value="ECO:0007669"/>
    <property type="project" value="TreeGrafter"/>
</dbReference>
<dbReference type="SUPFAM" id="SSF56281">
    <property type="entry name" value="Metallo-hydrolase/oxidoreductase"/>
    <property type="match status" value="1"/>
</dbReference>
<proteinExistence type="predicted"/>
<dbReference type="GO" id="GO:0050313">
    <property type="term" value="F:sulfur dioxygenase activity"/>
    <property type="evidence" value="ECO:0007669"/>
    <property type="project" value="TreeGrafter"/>
</dbReference>
<dbReference type="SMART" id="SM00849">
    <property type="entry name" value="Lactamase_B"/>
    <property type="match status" value="1"/>
</dbReference>
<gene>
    <name evidence="2" type="ORF">CNF02_09625</name>
</gene>
<dbReference type="Proteomes" id="UP000219329">
    <property type="component" value="Unassembled WGS sequence"/>
</dbReference>
<dbReference type="AlphaFoldDB" id="A0A2A5W9M7"/>
<dbReference type="InterPro" id="IPR051682">
    <property type="entry name" value="Mito_Persulfide_Diox"/>
</dbReference>
<dbReference type="InterPro" id="IPR001279">
    <property type="entry name" value="Metallo-B-lactamas"/>
</dbReference>
<dbReference type="PANTHER" id="PTHR43084">
    <property type="entry name" value="PERSULFIDE DIOXYGENASE ETHE1"/>
    <property type="match status" value="1"/>
</dbReference>
<protein>
    <submittedName>
        <fullName evidence="2">Subclass B3 metallo-beta-lactamase</fullName>
    </submittedName>
</protein>
<evidence type="ECO:0000313" key="3">
    <source>
        <dbReference type="Proteomes" id="UP000219329"/>
    </source>
</evidence>
<dbReference type="GO" id="GO:0006749">
    <property type="term" value="P:glutathione metabolic process"/>
    <property type="evidence" value="ECO:0007669"/>
    <property type="project" value="TreeGrafter"/>
</dbReference>
<feature type="domain" description="Metallo-beta-lactamase" evidence="1">
    <location>
        <begin position="66"/>
        <end position="246"/>
    </location>
</feature>
<reference evidence="2 3" key="1">
    <citation type="submission" date="2017-08" db="EMBL/GenBank/DDBJ databases">
        <title>Fine stratification of microbial communities through a metagenomic profile of the photic zone.</title>
        <authorList>
            <person name="Haro-Moreno J.M."/>
            <person name="Lopez-Perez M."/>
            <person name="De La Torre J."/>
            <person name="Picazo A."/>
            <person name="Camacho A."/>
            <person name="Rodriguez-Valera F."/>
        </authorList>
    </citation>
    <scope>NUCLEOTIDE SEQUENCE [LARGE SCALE GENOMIC DNA]</scope>
    <source>
        <strain evidence="2">MED-G28</strain>
    </source>
</reference>
<dbReference type="PANTHER" id="PTHR43084:SF1">
    <property type="entry name" value="PERSULFIDE DIOXYGENASE ETHE1, MITOCHONDRIAL"/>
    <property type="match status" value="1"/>
</dbReference>
<dbReference type="Gene3D" id="3.60.15.10">
    <property type="entry name" value="Ribonuclease Z/Hydroxyacylglutathione hydrolase-like"/>
    <property type="match status" value="1"/>
</dbReference>